<feature type="region of interest" description="Disordered" evidence="1">
    <location>
        <begin position="13"/>
        <end position="88"/>
    </location>
</feature>
<dbReference type="EMBL" id="JACEFF010000488">
    <property type="protein sequence ID" value="KAH9636613.1"/>
    <property type="molecule type" value="Genomic_DNA"/>
</dbReference>
<comment type="caution">
    <text evidence="2">The sequence shown here is derived from an EMBL/GenBank/DDBJ whole genome shotgun (WGS) entry which is preliminary data.</text>
</comment>
<name>A0A835L352_SPOEX</name>
<evidence type="ECO:0000313" key="3">
    <source>
        <dbReference type="EMBL" id="KAH9636613.1"/>
    </source>
</evidence>
<dbReference type="EMBL" id="JACKWZ010000228">
    <property type="protein sequence ID" value="KAF9411335.1"/>
    <property type="molecule type" value="Genomic_DNA"/>
</dbReference>
<accession>A0A835L352</accession>
<proteinExistence type="predicted"/>
<evidence type="ECO:0000313" key="2">
    <source>
        <dbReference type="EMBL" id="KAF9411335.1"/>
    </source>
</evidence>
<organism evidence="2 4">
    <name type="scientific">Spodoptera exigua</name>
    <name type="common">Beet armyworm</name>
    <name type="synonym">Noctua fulgens</name>
    <dbReference type="NCBI Taxonomy" id="7107"/>
    <lineage>
        <taxon>Eukaryota</taxon>
        <taxon>Metazoa</taxon>
        <taxon>Ecdysozoa</taxon>
        <taxon>Arthropoda</taxon>
        <taxon>Hexapoda</taxon>
        <taxon>Insecta</taxon>
        <taxon>Pterygota</taxon>
        <taxon>Neoptera</taxon>
        <taxon>Endopterygota</taxon>
        <taxon>Lepidoptera</taxon>
        <taxon>Glossata</taxon>
        <taxon>Ditrysia</taxon>
        <taxon>Noctuoidea</taxon>
        <taxon>Noctuidae</taxon>
        <taxon>Amphipyrinae</taxon>
        <taxon>Spodoptera</taxon>
    </lineage>
</organism>
<evidence type="ECO:0000313" key="4">
    <source>
        <dbReference type="Proteomes" id="UP000648187"/>
    </source>
</evidence>
<reference evidence="2" key="1">
    <citation type="submission" date="2020-08" db="EMBL/GenBank/DDBJ databases">
        <title>Spodoptera exigua strain:BAW_Kor-Di-RS1 Genome sequencing and assembly.</title>
        <authorList>
            <person name="Kim J."/>
            <person name="Nam H.Y."/>
            <person name="Kwon M."/>
            <person name="Choi J.H."/>
            <person name="Cho S.R."/>
            <person name="Kim G.-H."/>
        </authorList>
    </citation>
    <scope>NUCLEOTIDE SEQUENCE</scope>
    <source>
        <strain evidence="2">BAW_Kor-Di-RS1</strain>
        <tissue evidence="2">Whole-body</tissue>
    </source>
</reference>
<dbReference type="Proteomes" id="UP000814243">
    <property type="component" value="Unassembled WGS sequence"/>
</dbReference>
<dbReference type="Proteomes" id="UP000648187">
    <property type="component" value="Unassembled WGS sequence"/>
</dbReference>
<keyword evidence="4" id="KW-1185">Reference proteome</keyword>
<dbReference type="AlphaFoldDB" id="A0A835L352"/>
<evidence type="ECO:0000256" key="1">
    <source>
        <dbReference type="SAM" id="MobiDB-lite"/>
    </source>
</evidence>
<feature type="compositionally biased region" description="Basic and acidic residues" evidence="1">
    <location>
        <begin position="13"/>
        <end position="22"/>
    </location>
</feature>
<gene>
    <name evidence="3" type="ORF">HF086_003431</name>
    <name evidence="2" type="ORF">HW555_009835</name>
</gene>
<protein>
    <submittedName>
        <fullName evidence="2">Uncharacterized protein</fullName>
    </submittedName>
</protein>
<reference evidence="3" key="2">
    <citation type="journal article" date="2021" name="G3 (Bethesda)">
        <title>Genome and transcriptome analysis of the beet armyworm Spodoptera exigua reveals targets for pest control. .</title>
        <authorList>
            <person name="Simon S."/>
            <person name="Breeschoten T."/>
            <person name="Jansen H.J."/>
            <person name="Dirks R.P."/>
            <person name="Schranz M.E."/>
            <person name="Ros V.I.D."/>
        </authorList>
    </citation>
    <scope>NUCLEOTIDE SEQUENCE</scope>
    <source>
        <strain evidence="3">TB_SE_WUR_2020</strain>
    </source>
</reference>
<sequence length="174" mass="19843">MCACHLPYCSRNREGNRDDESRPNTWSGSAKKFLGTPNSWFGSDPGRSSSASAVSGQVPGRSSVVGQNDVTASRRSSSAPGSEVTRDRRYNHRYHNRDVFDPPGPCGGYCVYLKQAICKSIADACTFWRRLRDDRFHWELFKSVLWFTIGLKLFNDITRHINNARQKPRCRPRR</sequence>
<feature type="compositionally biased region" description="Polar residues" evidence="1">
    <location>
        <begin position="36"/>
        <end position="55"/>
    </location>
</feature>
<feature type="compositionally biased region" description="Polar residues" evidence="1">
    <location>
        <begin position="64"/>
        <end position="80"/>
    </location>
</feature>